<evidence type="ECO:0000256" key="3">
    <source>
        <dbReference type="ARBA" id="ARBA00023004"/>
    </source>
</evidence>
<evidence type="ECO:0000256" key="1">
    <source>
        <dbReference type="ARBA" id="ARBA00022617"/>
    </source>
</evidence>
<evidence type="ECO:0000313" key="5">
    <source>
        <dbReference type="EMBL" id="SVA02835.1"/>
    </source>
</evidence>
<sequence length="130" mass="14174">MLKLVLLQSIGYAQSSNSIRDGIYTVAQAERGAEQYAARCASCHSADLRGNSNSPSLRGMAFMFIWEGKSVGELYTKMSAEMPTDQPGGLLANNYADILAFILQTNEFPSGNKELSPYEVDLNQIIISSN</sequence>
<keyword evidence="2" id="KW-0479">Metal-binding</keyword>
<dbReference type="InterPro" id="IPR009056">
    <property type="entry name" value="Cyt_c-like_dom"/>
</dbReference>
<accession>A0A381SFJ7</accession>
<evidence type="ECO:0000256" key="2">
    <source>
        <dbReference type="ARBA" id="ARBA00022723"/>
    </source>
</evidence>
<proteinExistence type="predicted"/>
<feature type="domain" description="Cytochrome c" evidence="4">
    <location>
        <begin position="27"/>
        <end position="106"/>
    </location>
</feature>
<evidence type="ECO:0000259" key="4">
    <source>
        <dbReference type="PROSITE" id="PS51007"/>
    </source>
</evidence>
<dbReference type="SUPFAM" id="SSF46626">
    <property type="entry name" value="Cytochrome c"/>
    <property type="match status" value="1"/>
</dbReference>
<dbReference type="InterPro" id="IPR036909">
    <property type="entry name" value="Cyt_c-like_dom_sf"/>
</dbReference>
<keyword evidence="3" id="KW-0408">Iron</keyword>
<dbReference type="PROSITE" id="PS51007">
    <property type="entry name" value="CYTC"/>
    <property type="match status" value="1"/>
</dbReference>
<reference evidence="5" key="1">
    <citation type="submission" date="2018-05" db="EMBL/GenBank/DDBJ databases">
        <authorList>
            <person name="Lanie J.A."/>
            <person name="Ng W.-L."/>
            <person name="Kazmierczak K.M."/>
            <person name="Andrzejewski T.M."/>
            <person name="Davidsen T.M."/>
            <person name="Wayne K.J."/>
            <person name="Tettelin H."/>
            <person name="Glass J.I."/>
            <person name="Rusch D."/>
            <person name="Podicherti R."/>
            <person name="Tsui H.-C.T."/>
            <person name="Winkler M.E."/>
        </authorList>
    </citation>
    <scope>NUCLEOTIDE SEQUENCE</scope>
</reference>
<protein>
    <recommendedName>
        <fullName evidence="4">Cytochrome c domain-containing protein</fullName>
    </recommendedName>
</protein>
<keyword evidence="1" id="KW-0349">Heme</keyword>
<dbReference type="EMBL" id="UINC01003046">
    <property type="protein sequence ID" value="SVA02835.1"/>
    <property type="molecule type" value="Genomic_DNA"/>
</dbReference>
<dbReference type="GO" id="GO:0009055">
    <property type="term" value="F:electron transfer activity"/>
    <property type="evidence" value="ECO:0007669"/>
    <property type="project" value="InterPro"/>
</dbReference>
<organism evidence="5">
    <name type="scientific">marine metagenome</name>
    <dbReference type="NCBI Taxonomy" id="408172"/>
    <lineage>
        <taxon>unclassified sequences</taxon>
        <taxon>metagenomes</taxon>
        <taxon>ecological metagenomes</taxon>
    </lineage>
</organism>
<dbReference type="Pfam" id="PF13442">
    <property type="entry name" value="Cytochrome_CBB3"/>
    <property type="match status" value="1"/>
</dbReference>
<dbReference type="GO" id="GO:0046872">
    <property type="term" value="F:metal ion binding"/>
    <property type="evidence" value="ECO:0007669"/>
    <property type="project" value="UniProtKB-KW"/>
</dbReference>
<name>A0A381SFJ7_9ZZZZ</name>
<gene>
    <name evidence="5" type="ORF">METZ01_LOCUS55689</name>
</gene>
<dbReference type="AlphaFoldDB" id="A0A381SFJ7"/>
<dbReference type="Gene3D" id="1.10.760.10">
    <property type="entry name" value="Cytochrome c-like domain"/>
    <property type="match status" value="1"/>
</dbReference>
<dbReference type="GO" id="GO:0020037">
    <property type="term" value="F:heme binding"/>
    <property type="evidence" value="ECO:0007669"/>
    <property type="project" value="InterPro"/>
</dbReference>